<dbReference type="PANTHER" id="PTHR22916">
    <property type="entry name" value="GLYCOSYLTRANSFERASE"/>
    <property type="match status" value="1"/>
</dbReference>
<proteinExistence type="predicted"/>
<dbReference type="Pfam" id="PF00535">
    <property type="entry name" value="Glycos_transf_2"/>
    <property type="match status" value="1"/>
</dbReference>
<name>A0ABP3QMV3_9PROT</name>
<evidence type="ECO:0000313" key="3">
    <source>
        <dbReference type="Proteomes" id="UP001501588"/>
    </source>
</evidence>
<reference evidence="3" key="1">
    <citation type="journal article" date="2019" name="Int. J. Syst. Evol. Microbiol.">
        <title>The Global Catalogue of Microorganisms (GCM) 10K type strain sequencing project: providing services to taxonomists for standard genome sequencing and annotation.</title>
        <authorList>
            <consortium name="The Broad Institute Genomics Platform"/>
            <consortium name="The Broad Institute Genome Sequencing Center for Infectious Disease"/>
            <person name="Wu L."/>
            <person name="Ma J."/>
        </authorList>
    </citation>
    <scope>NUCLEOTIDE SEQUENCE [LARGE SCALE GENOMIC DNA]</scope>
    <source>
        <strain evidence="3">JCM 9933</strain>
    </source>
</reference>
<accession>A0ABP3QMV3</accession>
<comment type="caution">
    <text evidence="2">The sequence shown here is derived from an EMBL/GenBank/DDBJ whole genome shotgun (WGS) entry which is preliminary data.</text>
</comment>
<sequence length="372" mass="40007">MIEKNIPGSGDAAAPSASVIVAAHQAAGFVQDAILSALAQTRRDIEVVVVDDGSSDGTWDAILACARGDARVVPIRQPRRAGPAAARNAAIARARGRWLAVLDADDLYAPRRLEHMIAAAEALDADLVADNMLRVDFATGEPLGPRFRDAAMNLGKPVTLAEAVRRDMPGGKPRDDGLFGFLQPIIRREFLLAHGLRYAEDIQVGEDFLLYIECIARGGRFHLVPAAHYVQRVRGDSHSRGRDAMLHLSAANRRMLRLAVRERDSEAAALLRRRQRLIDIDCFARLLDEGRVLAALKHAHCGGPARLLRHARAAAGAVRRRLKGGRPALPGAPCPVEGPDDVVLHLASGLEKGAVPRGGVAIRAARGTPVRT</sequence>
<gene>
    <name evidence="2" type="ORF">GCM10009416_35390</name>
</gene>
<dbReference type="Gene3D" id="3.90.550.10">
    <property type="entry name" value="Spore Coat Polysaccharide Biosynthesis Protein SpsA, Chain A"/>
    <property type="match status" value="1"/>
</dbReference>
<organism evidence="2 3">
    <name type="scientific">Craurococcus roseus</name>
    <dbReference type="NCBI Taxonomy" id="77585"/>
    <lineage>
        <taxon>Bacteria</taxon>
        <taxon>Pseudomonadati</taxon>
        <taxon>Pseudomonadota</taxon>
        <taxon>Alphaproteobacteria</taxon>
        <taxon>Acetobacterales</taxon>
        <taxon>Acetobacteraceae</taxon>
        <taxon>Craurococcus</taxon>
    </lineage>
</organism>
<dbReference type="RefSeq" id="WP_343896706.1">
    <property type="nucleotide sequence ID" value="NZ_BAAAFZ010000055.1"/>
</dbReference>
<dbReference type="InterPro" id="IPR029044">
    <property type="entry name" value="Nucleotide-diphossugar_trans"/>
</dbReference>
<evidence type="ECO:0000313" key="2">
    <source>
        <dbReference type="EMBL" id="GAA0593940.1"/>
    </source>
</evidence>
<keyword evidence="3" id="KW-1185">Reference proteome</keyword>
<dbReference type="SUPFAM" id="SSF53448">
    <property type="entry name" value="Nucleotide-diphospho-sugar transferases"/>
    <property type="match status" value="1"/>
</dbReference>
<dbReference type="InterPro" id="IPR001173">
    <property type="entry name" value="Glyco_trans_2-like"/>
</dbReference>
<dbReference type="CDD" id="cd00761">
    <property type="entry name" value="Glyco_tranf_GTA_type"/>
    <property type="match status" value="1"/>
</dbReference>
<feature type="domain" description="Glycosyltransferase 2-like" evidence="1">
    <location>
        <begin position="18"/>
        <end position="139"/>
    </location>
</feature>
<dbReference type="Proteomes" id="UP001501588">
    <property type="component" value="Unassembled WGS sequence"/>
</dbReference>
<dbReference type="EMBL" id="BAAAFZ010000055">
    <property type="protein sequence ID" value="GAA0593940.1"/>
    <property type="molecule type" value="Genomic_DNA"/>
</dbReference>
<evidence type="ECO:0000259" key="1">
    <source>
        <dbReference type="Pfam" id="PF00535"/>
    </source>
</evidence>
<dbReference type="PANTHER" id="PTHR22916:SF3">
    <property type="entry name" value="UDP-GLCNAC:BETAGAL BETA-1,3-N-ACETYLGLUCOSAMINYLTRANSFERASE-LIKE PROTEIN 1"/>
    <property type="match status" value="1"/>
</dbReference>
<protein>
    <recommendedName>
        <fullName evidence="1">Glycosyltransferase 2-like domain-containing protein</fullName>
    </recommendedName>
</protein>